<dbReference type="EC" id="2.3.1.-" evidence="4"/>
<feature type="domain" description="Lipoyl-binding" evidence="5">
    <location>
        <begin position="5"/>
        <end position="80"/>
    </location>
</feature>
<evidence type="ECO:0000313" key="7">
    <source>
        <dbReference type="EMBL" id="KUO06039.1"/>
    </source>
</evidence>
<keyword evidence="3 4" id="KW-0450">Lipoyl</keyword>
<reference evidence="7 8" key="1">
    <citation type="submission" date="2015-10" db="EMBL/GenBank/DDBJ databases">
        <title>Draft genome sequence of Streptomyces caeruleatus NRRL B-24802, type strain for the species Streptomyces caeruleatus.</title>
        <authorList>
            <person name="Ruckert C."/>
            <person name="Winkler A."/>
            <person name="Kalinowski J."/>
            <person name="Kampfer P."/>
            <person name="Glaeser S."/>
        </authorList>
    </citation>
    <scope>NUCLEOTIDE SEQUENCE [LARGE SCALE GENOMIC DNA]</scope>
    <source>
        <strain evidence="7 8">NRRL B-24802</strain>
    </source>
</reference>
<dbReference type="InterPro" id="IPR045257">
    <property type="entry name" value="E2/Pdx1"/>
</dbReference>
<dbReference type="Gene3D" id="3.30.559.10">
    <property type="entry name" value="Chloramphenicol acetyltransferase-like domain"/>
    <property type="match status" value="1"/>
</dbReference>
<sequence length="398" mass="42038">MVMAEIPLVMPKMSMTMEEGTFLTWHKAEGDEIRAGDVVCEVATDKVDMEVESPVDGILVRLVAQPDDVMAVGEPIAFLSSAADDLLGDLLDGPAAVDAPPPAPATLAAPSTVPSSLSTVVSAVPLARGRAAVLGVDLMGVQGTGPGGTIRVVDVEAATYEIVAPAAKALHRTSASNGAQAGTGTPASRHRYRRAVARQTSASAAIPQAVVFRDLDVEALAERRGQCGWTSLIVRAYADALRDSPLNARWTGECSEVWSDVALAVMVDTDHGPVAPVLLNPDRFPIEELDERLGHMADRARSGKVPVEHLTAATTTVHDLGSLGVDAFQELLNPPQATALSVGRVAPHVIPADDGFVVRTRCRAALTVDHRVGDCADAARLLNAVQRRLDDPNWFGWR</sequence>
<keyword evidence="4" id="KW-0012">Acyltransferase</keyword>
<evidence type="ECO:0000259" key="6">
    <source>
        <dbReference type="PROSITE" id="PS51826"/>
    </source>
</evidence>
<dbReference type="InterPro" id="IPR003016">
    <property type="entry name" value="2-oxoA_DH_lipoyl-BS"/>
</dbReference>
<dbReference type="AlphaFoldDB" id="A0A101U8H5"/>
<dbReference type="PANTHER" id="PTHR23151:SF90">
    <property type="entry name" value="DIHYDROLIPOYLLYSINE-RESIDUE ACETYLTRANSFERASE COMPONENT OF PYRUVATE DEHYDROGENASE COMPLEX, MITOCHONDRIAL-RELATED"/>
    <property type="match status" value="1"/>
</dbReference>
<dbReference type="EMBL" id="LMWY01000003">
    <property type="protein sequence ID" value="KUO06039.1"/>
    <property type="molecule type" value="Genomic_DNA"/>
</dbReference>
<dbReference type="Proteomes" id="UP000053429">
    <property type="component" value="Unassembled WGS sequence"/>
</dbReference>
<evidence type="ECO:0000313" key="8">
    <source>
        <dbReference type="Proteomes" id="UP000053429"/>
    </source>
</evidence>
<dbReference type="PROSITE" id="PS51826">
    <property type="entry name" value="PSBD"/>
    <property type="match status" value="1"/>
</dbReference>
<dbReference type="SUPFAM" id="SSF47005">
    <property type="entry name" value="Peripheral subunit-binding domain of 2-oxo acid dehydrogenase complex"/>
    <property type="match status" value="1"/>
</dbReference>
<dbReference type="Gene3D" id="4.10.320.10">
    <property type="entry name" value="E3-binding domain"/>
    <property type="match status" value="1"/>
</dbReference>
<dbReference type="InterPro" id="IPR011053">
    <property type="entry name" value="Single_hybrid_motif"/>
</dbReference>
<accession>A0A101U8H5</accession>
<dbReference type="InterPro" id="IPR000089">
    <property type="entry name" value="Biotin_lipoyl"/>
</dbReference>
<dbReference type="InterPro" id="IPR036625">
    <property type="entry name" value="E3-bd_dom_sf"/>
</dbReference>
<comment type="cofactor">
    <cofactor evidence="1 4">
        <name>(R)-lipoate</name>
        <dbReference type="ChEBI" id="CHEBI:83088"/>
    </cofactor>
</comment>
<evidence type="ECO:0000256" key="3">
    <source>
        <dbReference type="ARBA" id="ARBA00022823"/>
    </source>
</evidence>
<dbReference type="GO" id="GO:0006086">
    <property type="term" value="P:pyruvate decarboxylation to acetyl-CoA"/>
    <property type="evidence" value="ECO:0007669"/>
    <property type="project" value="InterPro"/>
</dbReference>
<dbReference type="PANTHER" id="PTHR23151">
    <property type="entry name" value="DIHYDROLIPOAMIDE ACETYL/SUCCINYL-TRANSFERASE-RELATED"/>
    <property type="match status" value="1"/>
</dbReference>
<evidence type="ECO:0000256" key="2">
    <source>
        <dbReference type="ARBA" id="ARBA00007317"/>
    </source>
</evidence>
<dbReference type="GO" id="GO:0016746">
    <property type="term" value="F:acyltransferase activity"/>
    <property type="evidence" value="ECO:0007669"/>
    <property type="project" value="UniProtKB-KW"/>
</dbReference>
<keyword evidence="8" id="KW-1185">Reference proteome</keyword>
<gene>
    <name evidence="7" type="ORF">AQJ67_04375</name>
</gene>
<keyword evidence="4" id="KW-0808">Transferase</keyword>
<proteinExistence type="inferred from homology"/>
<dbReference type="SUPFAM" id="SSF51230">
    <property type="entry name" value="Single hybrid motif"/>
    <property type="match status" value="1"/>
</dbReference>
<evidence type="ECO:0000256" key="1">
    <source>
        <dbReference type="ARBA" id="ARBA00001938"/>
    </source>
</evidence>
<dbReference type="CDD" id="cd06849">
    <property type="entry name" value="lipoyl_domain"/>
    <property type="match status" value="1"/>
</dbReference>
<name>A0A101U8H5_9ACTN</name>
<comment type="similarity">
    <text evidence="2 4">Belongs to the 2-oxoacid dehydrogenase family.</text>
</comment>
<dbReference type="GO" id="GO:0045254">
    <property type="term" value="C:pyruvate dehydrogenase complex"/>
    <property type="evidence" value="ECO:0007669"/>
    <property type="project" value="InterPro"/>
</dbReference>
<evidence type="ECO:0000259" key="5">
    <source>
        <dbReference type="PROSITE" id="PS50968"/>
    </source>
</evidence>
<dbReference type="Gene3D" id="2.40.50.100">
    <property type="match status" value="1"/>
</dbReference>
<dbReference type="Pfam" id="PF00364">
    <property type="entry name" value="Biotin_lipoyl"/>
    <property type="match status" value="1"/>
</dbReference>
<dbReference type="Pfam" id="PF00198">
    <property type="entry name" value="2-oxoacid_dh"/>
    <property type="match status" value="1"/>
</dbReference>
<dbReference type="PROSITE" id="PS50968">
    <property type="entry name" value="BIOTINYL_LIPOYL"/>
    <property type="match status" value="1"/>
</dbReference>
<protein>
    <recommendedName>
        <fullName evidence="4">Dihydrolipoamide acetyltransferase component of pyruvate dehydrogenase complex</fullName>
        <ecNumber evidence="4">2.3.1.-</ecNumber>
    </recommendedName>
</protein>
<dbReference type="Pfam" id="PF02817">
    <property type="entry name" value="E3_binding"/>
    <property type="match status" value="1"/>
</dbReference>
<feature type="domain" description="Peripheral subunit-binding (PSBD)" evidence="6">
    <location>
        <begin position="122"/>
        <end position="159"/>
    </location>
</feature>
<dbReference type="InterPro" id="IPR004167">
    <property type="entry name" value="PSBD"/>
</dbReference>
<comment type="caution">
    <text evidence="7">The sequence shown here is derived from an EMBL/GenBank/DDBJ whole genome shotgun (WGS) entry which is preliminary data.</text>
</comment>
<dbReference type="SUPFAM" id="SSF52777">
    <property type="entry name" value="CoA-dependent acyltransferases"/>
    <property type="match status" value="1"/>
</dbReference>
<dbReference type="PROSITE" id="PS00189">
    <property type="entry name" value="LIPOYL"/>
    <property type="match status" value="1"/>
</dbReference>
<dbReference type="InterPro" id="IPR001078">
    <property type="entry name" value="2-oxoacid_DH_actylTfrase"/>
</dbReference>
<dbReference type="InterPro" id="IPR023213">
    <property type="entry name" value="CAT-like_dom_sf"/>
</dbReference>
<dbReference type="STRING" id="661399.AQJ67_04375"/>
<organism evidence="7 8">
    <name type="scientific">Streptomyces caeruleatus</name>
    <dbReference type="NCBI Taxonomy" id="661399"/>
    <lineage>
        <taxon>Bacteria</taxon>
        <taxon>Bacillati</taxon>
        <taxon>Actinomycetota</taxon>
        <taxon>Actinomycetes</taxon>
        <taxon>Kitasatosporales</taxon>
        <taxon>Streptomycetaceae</taxon>
        <taxon>Streptomyces</taxon>
    </lineage>
</organism>
<evidence type="ECO:0000256" key="4">
    <source>
        <dbReference type="RuleBase" id="RU003423"/>
    </source>
</evidence>